<dbReference type="Proteomes" id="UP001362999">
    <property type="component" value="Unassembled WGS sequence"/>
</dbReference>
<keyword evidence="2" id="KW-1185">Reference proteome</keyword>
<comment type="caution">
    <text evidence="1">The sequence shown here is derived from an EMBL/GenBank/DDBJ whole genome shotgun (WGS) entry which is preliminary data.</text>
</comment>
<name>A0AAW0AK75_9AGAR</name>
<organism evidence="1 2">
    <name type="scientific">Favolaschia claudopus</name>
    <dbReference type="NCBI Taxonomy" id="2862362"/>
    <lineage>
        <taxon>Eukaryota</taxon>
        <taxon>Fungi</taxon>
        <taxon>Dikarya</taxon>
        <taxon>Basidiomycota</taxon>
        <taxon>Agaricomycotina</taxon>
        <taxon>Agaricomycetes</taxon>
        <taxon>Agaricomycetidae</taxon>
        <taxon>Agaricales</taxon>
        <taxon>Marasmiineae</taxon>
        <taxon>Mycenaceae</taxon>
        <taxon>Favolaschia</taxon>
    </lineage>
</organism>
<reference evidence="1 2" key="1">
    <citation type="journal article" date="2024" name="J Genomics">
        <title>Draft genome sequencing and assembly of Favolaschia claudopus CIRM-BRFM 2984 isolated from oak limbs.</title>
        <authorList>
            <person name="Navarro D."/>
            <person name="Drula E."/>
            <person name="Chaduli D."/>
            <person name="Cazenave R."/>
            <person name="Ahrendt S."/>
            <person name="Wang J."/>
            <person name="Lipzen A."/>
            <person name="Daum C."/>
            <person name="Barry K."/>
            <person name="Grigoriev I.V."/>
            <person name="Favel A."/>
            <person name="Rosso M.N."/>
            <person name="Martin F."/>
        </authorList>
    </citation>
    <scope>NUCLEOTIDE SEQUENCE [LARGE SCALE GENOMIC DNA]</scope>
    <source>
        <strain evidence="1 2">CIRM-BRFM 2984</strain>
    </source>
</reference>
<sequence length="596" mass="66600">MRFSKAGASAVAVCLSHEILGVDNGDRGGYANLLGTAMLTGIKMYSYWTTMDYYSEKEGGRLAITAVNRLPTEKEDRPQPEIDEQKTRIRTEILETDNADLRKRGYEKMKEIGSDTMINAFVCNYKIDSNGNYNRDISQANFLNQRLYDRLSVRTPRDTINDKPLIINRTEFKQNAYKDTLTSLKSRMHLDVESCKEDSLIALSNVSMSPFPTAGSFLQGMMKDFRTVAEEEITNCFVRSEERPAVHSFIIHGLQSERQFLVYLPMFHVKNHKRQLILEVVMEDANLKAINERLGSKSTVVTVHTGFQSIADLKTLDKILNDGEFMANVYEGYPTIYGVTASLASSVKIKIQKRVVDKPLASSSQAKYPSQMPFVMYGQGNELHIEHVLSKSPDVQLSASCVTLDLPLERKLGDGPWLVTLEDYIERVMQPFSDAQPPSFLTSGASLRIRVHSVKEGSLTSEGAVVTDQAEVENRTLTLGAAPTMIDYTALNEPIAADMYVVARDDTDSQEAVEAIAKKLVSTLQSGKIRWSDNVVHELKLFEPKVVQKYSVTLGVPESVADGAKFAVICRFTGPTDAVKRDTRAAWLKRVVDITE</sequence>
<gene>
    <name evidence="1" type="ORF">R3P38DRAFT_3207165</name>
</gene>
<proteinExistence type="predicted"/>
<evidence type="ECO:0000313" key="2">
    <source>
        <dbReference type="Proteomes" id="UP001362999"/>
    </source>
</evidence>
<evidence type="ECO:0000313" key="1">
    <source>
        <dbReference type="EMBL" id="KAK7013215.1"/>
    </source>
</evidence>
<protein>
    <submittedName>
        <fullName evidence="1">Uncharacterized protein</fullName>
    </submittedName>
</protein>
<accession>A0AAW0AK75</accession>
<dbReference type="EMBL" id="JAWWNJ010000060">
    <property type="protein sequence ID" value="KAK7013215.1"/>
    <property type="molecule type" value="Genomic_DNA"/>
</dbReference>
<dbReference type="AlphaFoldDB" id="A0AAW0AK75"/>